<dbReference type="GO" id="GO:0003735">
    <property type="term" value="F:structural constituent of ribosome"/>
    <property type="evidence" value="ECO:0007669"/>
    <property type="project" value="InterPro"/>
</dbReference>
<dbReference type="GO" id="GO:0006412">
    <property type="term" value="P:translation"/>
    <property type="evidence" value="ECO:0007669"/>
    <property type="project" value="InterPro"/>
</dbReference>
<dbReference type="Gene3D" id="3.30.230.10">
    <property type="match status" value="1"/>
</dbReference>
<dbReference type="VEuPathDB" id="MicrosporidiaDB:SLOPH_2103"/>
<dbReference type="PDB" id="7QCA">
    <property type="method" value="EM"/>
    <property type="resolution" value="2.79 A"/>
    <property type="chains" value="SQ0=1-143"/>
</dbReference>
<protein>
    <submittedName>
        <fullName evidence="4">40S ribosomal protein S16</fullName>
    </submittedName>
</protein>
<dbReference type="AlphaFoldDB" id="S7WDU9"/>
<dbReference type="GO" id="GO:0003723">
    <property type="term" value="F:RNA binding"/>
    <property type="evidence" value="ECO:0007669"/>
    <property type="project" value="TreeGrafter"/>
</dbReference>
<evidence type="ECO:0000256" key="3">
    <source>
        <dbReference type="ARBA" id="ARBA00023274"/>
    </source>
</evidence>
<sequence length="143" mass="16386">MSIAQVITKGTRKTAISKCVCSESNEFQLMVDNMTLDVHHDNFLVAKIKEIMKIIGYEHLENLKFELTTRGGGPISRAYAIRQAFAKAVISYFGKYYDEQRKQDIKEQIMKFDRAALVADPRRVEPKKYGGPAARAKYTKSYR</sequence>
<dbReference type="InterPro" id="IPR000754">
    <property type="entry name" value="Ribosomal_uS9"/>
</dbReference>
<accession>S7WDU9</accession>
<dbReference type="GO" id="GO:0022627">
    <property type="term" value="C:cytosolic small ribosomal subunit"/>
    <property type="evidence" value="ECO:0007669"/>
    <property type="project" value="TreeGrafter"/>
</dbReference>
<evidence type="ECO:0007829" key="7">
    <source>
        <dbReference type="PDB" id="8P5D"/>
    </source>
</evidence>
<dbReference type="EMDB" id="EMD-17457"/>
<dbReference type="InParanoid" id="S7WDU9"/>
<evidence type="ECO:0000256" key="2">
    <source>
        <dbReference type="ARBA" id="ARBA00022980"/>
    </source>
</evidence>
<evidence type="ECO:0000313" key="4">
    <source>
        <dbReference type="EMBL" id="EPR79952.1"/>
    </source>
</evidence>
<comment type="similarity">
    <text evidence="1">Belongs to the universal ribosomal protein uS9 family.</text>
</comment>
<dbReference type="FunCoup" id="S7WDU9">
    <property type="interactions" value="103"/>
</dbReference>
<dbReference type="GO" id="GO:0000462">
    <property type="term" value="P:maturation of SSU-rRNA from tricistronic rRNA transcript (SSU-rRNA, 5.8S rRNA, LSU-rRNA)"/>
    <property type="evidence" value="ECO:0007669"/>
    <property type="project" value="TreeGrafter"/>
</dbReference>
<comment type="caution">
    <text evidence="4">The sequence shown here is derived from an EMBL/GenBank/DDBJ whole genome shotgun (WGS) entry which is preliminary data.</text>
</comment>
<dbReference type="InterPro" id="IPR020568">
    <property type="entry name" value="Ribosomal_Su5_D2-typ_SF"/>
</dbReference>
<dbReference type="InterPro" id="IPR014721">
    <property type="entry name" value="Ribsml_uS5_D2-typ_fold_subgr"/>
</dbReference>
<dbReference type="HOGENOM" id="CLU_046483_4_0_1"/>
<evidence type="ECO:0000256" key="1">
    <source>
        <dbReference type="ARBA" id="ARBA00005251"/>
    </source>
</evidence>
<dbReference type="Pfam" id="PF00380">
    <property type="entry name" value="Ribosomal_S9"/>
    <property type="match status" value="1"/>
</dbReference>
<proteinExistence type="evidence at protein level"/>
<keyword evidence="5" id="KW-1185">Reference proteome</keyword>
<keyword evidence="6 7" id="KW-0002">3D-structure</keyword>
<dbReference type="PDB" id="8P60">
    <property type="method" value="EM"/>
    <property type="resolution" value="14.30 A"/>
    <property type="chains" value="RQ0/SQ0=1-143"/>
</dbReference>
<reference evidence="5" key="1">
    <citation type="journal article" date="2013" name="PLoS Genet.">
        <title>The genome of Spraguea lophii and the basis of host-microsporidian interactions.</title>
        <authorList>
            <person name="Campbell S.E."/>
            <person name="Williams T.A."/>
            <person name="Yousuf A."/>
            <person name="Soanes D.M."/>
            <person name="Paszkiewicz K.H."/>
            <person name="Williams B.A.P."/>
        </authorList>
    </citation>
    <scope>NUCLEOTIDE SEQUENCE [LARGE SCALE GENOMIC DNA]</scope>
    <source>
        <strain evidence="5">42_110</strain>
    </source>
</reference>
<evidence type="ECO:0000313" key="5">
    <source>
        <dbReference type="Proteomes" id="UP000014978"/>
    </source>
</evidence>
<keyword evidence="2 4" id="KW-0689">Ribosomal protein</keyword>
<dbReference type="Proteomes" id="UP000014978">
    <property type="component" value="Unassembled WGS sequence"/>
</dbReference>
<dbReference type="PANTHER" id="PTHR21569:SF16">
    <property type="entry name" value="RIBOSOMAL PROTEIN S16"/>
    <property type="match status" value="1"/>
</dbReference>
<dbReference type="STRING" id="1358809.S7WDU9"/>
<name>S7WDU9_SPRLO</name>
<dbReference type="PDB" id="8P5D">
    <property type="method" value="EM"/>
    <property type="resolution" value="10.80 A"/>
    <property type="chains" value="SQ0=1-143"/>
</dbReference>
<keyword evidence="3" id="KW-0687">Ribonucleoprotein</keyword>
<evidence type="ECO:0007829" key="6">
    <source>
        <dbReference type="PDB" id="7QCA"/>
    </source>
</evidence>
<dbReference type="OrthoDB" id="426865at2759"/>
<dbReference type="EMDB" id="EMD-13892"/>
<gene>
    <name evidence="4" type="ORF">SLOPH_2103</name>
</gene>
<reference evidence="6 7" key="2">
    <citation type="journal article" date="2023" name="Nat. Microbiol.">
        <title>CryoEM reveals that ribosomes in microsporidian spores are locked in a dimeric hibernating state.</title>
        <authorList>
            <person name="McLaren M."/>
            <person name="Conners R."/>
            <person name="Isupov M.N."/>
            <person name="Gil-Diez P."/>
            <person name="Gambelli L."/>
            <person name="Gold V.A.M."/>
            <person name="Walter A."/>
            <person name="Connell S.R."/>
            <person name="Williams B."/>
            <person name="Daum B."/>
        </authorList>
    </citation>
    <scope>STRUCTURE BY ELECTRON MICROSCOPY (2.79 ANGSTROMS)</scope>
</reference>
<dbReference type="SUPFAM" id="SSF54211">
    <property type="entry name" value="Ribosomal protein S5 domain 2-like"/>
    <property type="match status" value="1"/>
</dbReference>
<dbReference type="EMDB" id="EMD-17448"/>
<dbReference type="PANTHER" id="PTHR21569">
    <property type="entry name" value="RIBOSOMAL PROTEIN S9"/>
    <property type="match status" value="1"/>
</dbReference>
<dbReference type="OMA" id="IHVHVKG"/>
<organism evidence="4 5">
    <name type="scientific">Spraguea lophii (strain 42_110)</name>
    <name type="common">Microsporidian parasite</name>
    <dbReference type="NCBI Taxonomy" id="1358809"/>
    <lineage>
        <taxon>Eukaryota</taxon>
        <taxon>Fungi</taxon>
        <taxon>Fungi incertae sedis</taxon>
        <taxon>Microsporidia</taxon>
        <taxon>Spragueidae</taxon>
        <taxon>Spraguea</taxon>
    </lineage>
</organism>
<dbReference type="EMBL" id="ATCN01000065">
    <property type="protein sequence ID" value="EPR79952.1"/>
    <property type="molecule type" value="Genomic_DNA"/>
</dbReference>